<dbReference type="EMBL" id="AP026818">
    <property type="protein sequence ID" value="BDR80381.1"/>
    <property type="molecule type" value="Genomic_DNA"/>
</dbReference>
<evidence type="ECO:0000256" key="2">
    <source>
        <dbReference type="ARBA" id="ARBA00013137"/>
    </source>
</evidence>
<dbReference type="EC" id="1.3.99.33" evidence="2 8"/>
<comment type="similarity">
    <text evidence="1 8">Belongs to the FAD-dependent oxidoreductase 2 family. FRD/SDH subfamily.</text>
</comment>
<dbReference type="SMART" id="SM00900">
    <property type="entry name" value="FMN_bind"/>
    <property type="match status" value="1"/>
</dbReference>
<evidence type="ECO:0000256" key="5">
    <source>
        <dbReference type="ARBA" id="ARBA00022827"/>
    </source>
</evidence>
<dbReference type="InterPro" id="IPR050315">
    <property type="entry name" value="FAD-oxidoreductase_2"/>
</dbReference>
<dbReference type="GO" id="GO:0016020">
    <property type="term" value="C:membrane"/>
    <property type="evidence" value="ECO:0007669"/>
    <property type="project" value="InterPro"/>
</dbReference>
<dbReference type="InterPro" id="IPR007329">
    <property type="entry name" value="FMN-bd"/>
</dbReference>
<dbReference type="GO" id="GO:0033765">
    <property type="term" value="F:steroid dehydrogenase activity, acting on the CH-CH group of donors"/>
    <property type="evidence" value="ECO:0007669"/>
    <property type="project" value="UniProtKB-ARBA"/>
</dbReference>
<organism evidence="11 12">
    <name type="scientific">Clostridium tetani</name>
    <dbReference type="NCBI Taxonomy" id="1513"/>
    <lineage>
        <taxon>Bacteria</taxon>
        <taxon>Bacillati</taxon>
        <taxon>Bacillota</taxon>
        <taxon>Clostridia</taxon>
        <taxon>Eubacteriales</taxon>
        <taxon>Clostridiaceae</taxon>
        <taxon>Clostridium</taxon>
    </lineage>
</organism>
<reference evidence="10 13" key="2">
    <citation type="submission" date="2022-09" db="EMBL/GenBank/DDBJ databases">
        <title>complete genome sequences of Clostridium tetani str. KHSU-234311-028 isolated from soil.</title>
        <authorList>
            <person name="Sekizuka T."/>
            <person name="Shitada C."/>
            <person name="Takahashi M."/>
            <person name="Kuroda M."/>
        </authorList>
    </citation>
    <scope>NUCLEOTIDE SEQUENCE [LARGE SCALE GENOMIC DNA]</scope>
    <source>
        <strain evidence="10 13">KHSU-234311-028</strain>
    </source>
</reference>
<protein>
    <recommendedName>
        <fullName evidence="3 8">Urocanate reductase</fullName>
        <ecNumber evidence="2 8">1.3.99.33</ecNumber>
    </recommendedName>
</protein>
<dbReference type="PRINTS" id="PR00368">
    <property type="entry name" value="FADPNR"/>
</dbReference>
<keyword evidence="6 8" id="KW-0560">Oxidoreductase</keyword>
<dbReference type="InterPro" id="IPR010960">
    <property type="entry name" value="Flavocytochrome_c"/>
</dbReference>
<comment type="catalytic activity">
    <reaction evidence="7 8">
        <text>dihydrourocanate + A = urocanate + AH2</text>
        <dbReference type="Rhea" id="RHEA:36059"/>
        <dbReference type="ChEBI" id="CHEBI:13193"/>
        <dbReference type="ChEBI" id="CHEBI:17499"/>
        <dbReference type="ChEBI" id="CHEBI:27247"/>
        <dbReference type="ChEBI" id="CHEBI:72991"/>
        <dbReference type="EC" id="1.3.99.33"/>
    </reaction>
</comment>
<evidence type="ECO:0000256" key="1">
    <source>
        <dbReference type="ARBA" id="ARBA00008040"/>
    </source>
</evidence>
<evidence type="ECO:0000313" key="12">
    <source>
        <dbReference type="Proteomes" id="UP000290921"/>
    </source>
</evidence>
<dbReference type="PANTHER" id="PTHR43400:SF7">
    <property type="entry name" value="FAD-DEPENDENT OXIDOREDUCTASE 2 FAD BINDING DOMAIN-CONTAINING PROTEIN"/>
    <property type="match status" value="1"/>
</dbReference>
<comment type="cofactor">
    <cofactor evidence="8">
        <name>FMN</name>
        <dbReference type="ChEBI" id="CHEBI:58210"/>
    </cofactor>
    <text evidence="8">Binds 1 or 2 FMN covalently per subunit.</text>
</comment>
<dbReference type="InterPro" id="IPR027477">
    <property type="entry name" value="Succ_DH/fumarate_Rdtase_cat_sf"/>
</dbReference>
<evidence type="ECO:0000256" key="8">
    <source>
        <dbReference type="RuleBase" id="RU366062"/>
    </source>
</evidence>
<keyword evidence="4 8" id="KW-0285">Flavoprotein</keyword>
<dbReference type="InterPro" id="IPR036188">
    <property type="entry name" value="FAD/NAD-bd_sf"/>
</dbReference>
<dbReference type="NCBIfam" id="TIGR01813">
    <property type="entry name" value="flavo_cyto_c"/>
    <property type="match status" value="1"/>
</dbReference>
<dbReference type="RefSeq" id="WP_115604485.1">
    <property type="nucleotide sequence ID" value="NZ_AP026808.1"/>
</dbReference>
<dbReference type="AlphaFoldDB" id="A0A4Q0VFV4"/>
<feature type="domain" description="FMN-binding" evidence="9">
    <location>
        <begin position="46"/>
        <end position="120"/>
    </location>
</feature>
<evidence type="ECO:0000256" key="7">
    <source>
        <dbReference type="ARBA" id="ARBA00049922"/>
    </source>
</evidence>
<dbReference type="Pfam" id="PF04205">
    <property type="entry name" value="FMN_bind"/>
    <property type="match status" value="1"/>
</dbReference>
<sequence length="584" mass="63203">MKLKFKKTVIFFMLLIFSFSILGCSKGTSGSEKKFKAGKYTAEAKGHNAPLKVEVEVDDLSIKEIKILEHKETPGISDVALKDIPKDIVEGQTLSVDTISGATITSNAVIGAITEALKQAGGNIDELKKKGKDEDVKKEQVTKETDVIVVGAGGAGMSAAVAAAEKGAKVIVLEKMPMIGGNTIRSGGAYNAVDVERQKAQGIEDSIDKHYTQTYEGGDKKGESKLVKILVENSLKGKKWLESYDMKFNDKIGSVVGSLWPRTHQASDPAGTGYMNALKKAADKHKVEILLNTKATELIIDNRKVVGIKAEGEKNLYEIKSKKAVVMASGGFAANVEMRTKYVPNLTKDMKTTNHPGATGDGIVMGEKVGADLVGMEYIQLLPMAIELTGPTINVENSIFINKEGNRFINEDNRRDKLCEAILKQKDGQYYMINDSQIVKETNELGDKISELIEKGVIKKADNLDELAKAIGVPVENLKKSVEEFNRAVDKKSDAFGRGVWKNKIEKGPFYATLRYPAVHHTMGGLKINEKTQVLDKSGKVIPGFYAAGEITGGIHGGNRLGGNALPDTIVFGKIAGENAANEK</sequence>
<dbReference type="Gene3D" id="3.90.1010.20">
    <property type="match status" value="1"/>
</dbReference>
<evidence type="ECO:0000256" key="3">
    <source>
        <dbReference type="ARBA" id="ARBA00015872"/>
    </source>
</evidence>
<evidence type="ECO:0000259" key="9">
    <source>
        <dbReference type="SMART" id="SM00900"/>
    </source>
</evidence>
<accession>A0A4Q0VFV4</accession>
<dbReference type="PANTHER" id="PTHR43400">
    <property type="entry name" value="FUMARATE REDUCTASE"/>
    <property type="match status" value="1"/>
</dbReference>
<name>A0A4Q0VFV4_CLOTA</name>
<dbReference type="Proteomes" id="UP000290921">
    <property type="component" value="Unassembled WGS sequence"/>
</dbReference>
<dbReference type="Proteomes" id="UP001321763">
    <property type="component" value="Chromosome"/>
</dbReference>
<dbReference type="GO" id="GO:0010181">
    <property type="term" value="F:FMN binding"/>
    <property type="evidence" value="ECO:0007669"/>
    <property type="project" value="InterPro"/>
</dbReference>
<evidence type="ECO:0000256" key="6">
    <source>
        <dbReference type="ARBA" id="ARBA00023002"/>
    </source>
</evidence>
<dbReference type="Pfam" id="PF00890">
    <property type="entry name" value="FAD_binding_2"/>
    <property type="match status" value="1"/>
</dbReference>
<dbReference type="SUPFAM" id="SSF56425">
    <property type="entry name" value="Succinate dehydrogenase/fumarate reductase flavoprotein, catalytic domain"/>
    <property type="match status" value="1"/>
</dbReference>
<comment type="cofactor">
    <cofactor evidence="8">
        <name>FAD</name>
        <dbReference type="ChEBI" id="CHEBI:57692"/>
    </cofactor>
    <text evidence="8">Binds 1 FAD per subunit.</text>
</comment>
<keyword evidence="5 8" id="KW-0274">FAD</keyword>
<gene>
    <name evidence="11" type="ORF">DP130_00055</name>
    <name evidence="10" type="ORF">K234311028_06270</name>
</gene>
<evidence type="ECO:0000313" key="13">
    <source>
        <dbReference type="Proteomes" id="UP001321763"/>
    </source>
</evidence>
<dbReference type="InterPro" id="IPR003953">
    <property type="entry name" value="FAD-dep_OxRdtase_2_FAD-bd"/>
</dbReference>
<evidence type="ECO:0000313" key="11">
    <source>
        <dbReference type="EMBL" id="RXI50403.1"/>
    </source>
</evidence>
<dbReference type="SUPFAM" id="SSF51905">
    <property type="entry name" value="FAD/NAD(P)-binding domain"/>
    <property type="match status" value="1"/>
</dbReference>
<reference evidence="11 12" key="1">
    <citation type="submission" date="2018-06" db="EMBL/GenBank/DDBJ databases">
        <title>Genome conservation of Clostridium tetani.</title>
        <authorList>
            <person name="Bruggemann H."/>
            <person name="Popoff M.R."/>
        </authorList>
    </citation>
    <scope>NUCLEOTIDE SEQUENCE [LARGE SCALE GENOMIC DNA]</scope>
    <source>
        <strain evidence="11 12">2017.061</strain>
    </source>
</reference>
<dbReference type="Gene3D" id="3.90.700.10">
    <property type="entry name" value="Succinate dehydrogenase/fumarate reductase flavoprotein, catalytic domain"/>
    <property type="match status" value="1"/>
</dbReference>
<dbReference type="EMBL" id="QMAP01000001">
    <property type="protein sequence ID" value="RXI50403.1"/>
    <property type="molecule type" value="Genomic_DNA"/>
</dbReference>
<evidence type="ECO:0000256" key="4">
    <source>
        <dbReference type="ARBA" id="ARBA00022630"/>
    </source>
</evidence>
<proteinExistence type="inferred from homology"/>
<dbReference type="PROSITE" id="PS51257">
    <property type="entry name" value="PROKAR_LIPOPROTEIN"/>
    <property type="match status" value="1"/>
</dbReference>
<evidence type="ECO:0000313" key="10">
    <source>
        <dbReference type="EMBL" id="BDR80381.1"/>
    </source>
</evidence>
<dbReference type="Gene3D" id="3.50.50.60">
    <property type="entry name" value="FAD/NAD(P)-binding domain"/>
    <property type="match status" value="1"/>
</dbReference>